<proteinExistence type="inferred from homology"/>
<organism evidence="5 6">
    <name type="scientific">Lapidilactobacillus mulanensis</name>
    <dbReference type="NCBI Taxonomy" id="2485999"/>
    <lineage>
        <taxon>Bacteria</taxon>
        <taxon>Bacillati</taxon>
        <taxon>Bacillota</taxon>
        <taxon>Bacilli</taxon>
        <taxon>Lactobacillales</taxon>
        <taxon>Lactobacillaceae</taxon>
        <taxon>Lapidilactobacillus</taxon>
    </lineage>
</organism>
<keyword evidence="2" id="KW-1133">Transmembrane helix</keyword>
<feature type="transmembrane region" description="Helical" evidence="2">
    <location>
        <begin position="7"/>
        <end position="29"/>
    </location>
</feature>
<name>A0ABW4DS94_9LACO</name>
<dbReference type="Proteomes" id="UP001597244">
    <property type="component" value="Unassembled WGS sequence"/>
</dbReference>
<sequence length="346" mass="38313">MKRWQKISLIGAAILIVVAFFVVPLPLYIEEPGSAESLNQFVKVDGQKDTKKGEYRLVTVGIMQATPFRWVMAKFEPFQDIVTQQELMGDEDSDAYEQIQEYYMENSINSAIVQAYKAAKKEYQVEFLGIYVMDVIKQSSVAGEIRVGDTITAVNGQHFKNSQGFIDYLKDKKIGEKVQITYQRSNETHQTTASIIKLPQTNRNGIGITLTDRTTIKTKIPVKIDAGEIGGPSAGMMFSLQIYEQLIDQNLRRGRNIAGTGTISADGTVGAIGGIDKKVVAADQAGATIFFAPDDPVTAAIKKVDPTYVNNYHTALAAAKKINTKMKIVPVKKFSDVLTYLETHRK</sequence>
<dbReference type="InterPro" id="IPR001478">
    <property type="entry name" value="PDZ"/>
</dbReference>
<keyword evidence="2" id="KW-0812">Transmembrane</keyword>
<feature type="domain" description="PDZ" evidence="3">
    <location>
        <begin position="112"/>
        <end position="161"/>
    </location>
</feature>
<comment type="similarity">
    <text evidence="1">Belongs to the peptidase S16 family.</text>
</comment>
<dbReference type="SUPFAM" id="SSF54211">
    <property type="entry name" value="Ribosomal protein S5 domain 2-like"/>
    <property type="match status" value="1"/>
</dbReference>
<gene>
    <name evidence="5" type="ORF">ACFQ4L_07225</name>
</gene>
<feature type="active site" evidence="1">
    <location>
        <position position="278"/>
    </location>
</feature>
<dbReference type="PROSITE" id="PS51786">
    <property type="entry name" value="LON_PROTEOLYTIC"/>
    <property type="match status" value="1"/>
</dbReference>
<dbReference type="InterPro" id="IPR020568">
    <property type="entry name" value="Ribosomal_Su5_D2-typ_SF"/>
</dbReference>
<feature type="domain" description="Lon proteolytic" evidence="4">
    <location>
        <begin position="225"/>
        <end position="344"/>
    </location>
</feature>
<dbReference type="InterPro" id="IPR008269">
    <property type="entry name" value="Lon_proteolytic"/>
</dbReference>
<evidence type="ECO:0000256" key="2">
    <source>
        <dbReference type="SAM" id="Phobius"/>
    </source>
</evidence>
<protein>
    <recommendedName>
        <fullName evidence="1">endopeptidase La</fullName>
        <ecNumber evidence="1">3.4.21.53</ecNumber>
    </recommendedName>
</protein>
<dbReference type="Pfam" id="PF13180">
    <property type="entry name" value="PDZ_2"/>
    <property type="match status" value="1"/>
</dbReference>
<evidence type="ECO:0000259" key="4">
    <source>
        <dbReference type="PROSITE" id="PS51786"/>
    </source>
</evidence>
<dbReference type="EC" id="3.4.21.53" evidence="1"/>
<evidence type="ECO:0000259" key="3">
    <source>
        <dbReference type="PROSITE" id="PS50106"/>
    </source>
</evidence>
<dbReference type="NCBIfam" id="NF041438">
    <property type="entry name" value="SepM_fam_S16"/>
    <property type="match status" value="1"/>
</dbReference>
<dbReference type="Gene3D" id="3.30.230.10">
    <property type="match status" value="1"/>
</dbReference>
<keyword evidence="1 5" id="KW-0378">Hydrolase</keyword>
<dbReference type="GO" id="GO:0006508">
    <property type="term" value="P:proteolysis"/>
    <property type="evidence" value="ECO:0007669"/>
    <property type="project" value="UniProtKB-KW"/>
</dbReference>
<dbReference type="InterPro" id="IPR027065">
    <property type="entry name" value="Lon_Prtase"/>
</dbReference>
<keyword evidence="6" id="KW-1185">Reference proteome</keyword>
<keyword evidence="2" id="KW-0472">Membrane</keyword>
<dbReference type="EMBL" id="JBHTOF010000086">
    <property type="protein sequence ID" value="MFD1465850.1"/>
    <property type="molecule type" value="Genomic_DNA"/>
</dbReference>
<evidence type="ECO:0000256" key="1">
    <source>
        <dbReference type="PROSITE-ProRule" id="PRU01122"/>
    </source>
</evidence>
<dbReference type="RefSeq" id="WP_125578615.1">
    <property type="nucleotide sequence ID" value="NZ_JBHTOF010000086.1"/>
</dbReference>
<dbReference type="Pfam" id="PF05362">
    <property type="entry name" value="Lon_C"/>
    <property type="match status" value="1"/>
</dbReference>
<evidence type="ECO:0000313" key="6">
    <source>
        <dbReference type="Proteomes" id="UP001597244"/>
    </source>
</evidence>
<reference evidence="6" key="1">
    <citation type="journal article" date="2019" name="Int. J. Syst. Evol. Microbiol.">
        <title>The Global Catalogue of Microorganisms (GCM) 10K type strain sequencing project: providing services to taxonomists for standard genome sequencing and annotation.</title>
        <authorList>
            <consortium name="The Broad Institute Genomics Platform"/>
            <consortium name="The Broad Institute Genome Sequencing Center for Infectious Disease"/>
            <person name="Wu L."/>
            <person name="Ma J."/>
        </authorList>
    </citation>
    <scope>NUCLEOTIDE SEQUENCE [LARGE SCALE GENOMIC DNA]</scope>
    <source>
        <strain evidence="6">CCM 8951</strain>
    </source>
</reference>
<keyword evidence="1" id="KW-0720">Serine protease</keyword>
<keyword evidence="1 5" id="KW-0645">Protease</keyword>
<comment type="caution">
    <text evidence="5">The sequence shown here is derived from an EMBL/GenBank/DDBJ whole genome shotgun (WGS) entry which is preliminary data.</text>
</comment>
<feature type="active site" evidence="1">
    <location>
        <position position="233"/>
    </location>
</feature>
<dbReference type="InterPro" id="IPR036034">
    <property type="entry name" value="PDZ_sf"/>
</dbReference>
<dbReference type="PANTHER" id="PTHR10046">
    <property type="entry name" value="ATP DEPENDENT LON PROTEASE FAMILY MEMBER"/>
    <property type="match status" value="1"/>
</dbReference>
<dbReference type="SUPFAM" id="SSF50156">
    <property type="entry name" value="PDZ domain-like"/>
    <property type="match status" value="1"/>
</dbReference>
<comment type="catalytic activity">
    <reaction evidence="1">
        <text>Hydrolysis of proteins in presence of ATP.</text>
        <dbReference type="EC" id="3.4.21.53"/>
    </reaction>
</comment>
<dbReference type="PROSITE" id="PS50106">
    <property type="entry name" value="PDZ"/>
    <property type="match status" value="1"/>
</dbReference>
<accession>A0ABW4DS94</accession>
<dbReference type="GO" id="GO:0008233">
    <property type="term" value="F:peptidase activity"/>
    <property type="evidence" value="ECO:0007669"/>
    <property type="project" value="UniProtKB-KW"/>
</dbReference>
<evidence type="ECO:0000313" key="5">
    <source>
        <dbReference type="EMBL" id="MFD1465850.1"/>
    </source>
</evidence>
<dbReference type="InterPro" id="IPR014721">
    <property type="entry name" value="Ribsml_uS5_D2-typ_fold_subgr"/>
</dbReference>